<reference evidence="2 3" key="1">
    <citation type="submission" date="2024-10" db="EMBL/GenBank/DDBJ databases">
        <title>Updated reference genomes for cyclostephanoid diatoms.</title>
        <authorList>
            <person name="Roberts W.R."/>
            <person name="Alverson A.J."/>
        </authorList>
    </citation>
    <scope>NUCLEOTIDE SEQUENCE [LARGE SCALE GENOMIC DNA]</scope>
    <source>
        <strain evidence="2 3">AJA232-27</strain>
    </source>
</reference>
<dbReference type="Proteomes" id="UP001530293">
    <property type="component" value="Unassembled WGS sequence"/>
</dbReference>
<sequence length="821" mass="90896">MFPYKVRKPAWGTLKPKESLRRSPTSNNNDAPLLFDATSQLGGDPTDPHTVGGNLQRAILLDLIELRHRYCCAENNSKATTASASSQQGGIHKRVSTNKNYLSKVHNHPTLGSSFARFKECFRNARFGAIHTRTIPPRVDRGEYVQLLYSSCFYLLEESFKSESDSDSEEPLRWDVIDTSHSNCAFNAIFAAFILYTLHQTNILPEAPPPRSQNVIVQQTKPGDHHQHIDEQLLKESWSMLPIGFNSDEDKLYRRKFRSPVRIDRWNYLLLLRLRELCLAQVEQYGLDAKTNSEAGRNSTCNNNTESWRCHCGIARDAAYIIDKMLETDSFFEYCEYHGPHSLEGLAGSSNFYRAYFASSLKKKSTRSKKNVAVASSTATLGMTASELNSLGNDDEDSIPSSFELQKLVEQHCSNLASVSSHLQKSRLTGSELQPKQRELVENTLNNMLDPSKYSVLLDKLNDKGANPSISNGDQAELPCEENATKTPEVHLLSFPDNFSKALRSLLLESFADFKDEAKSIREAVVKENKVRSRDKSSSSLDAYVPPDVAIFDDLYSTTATDAQTLITVERRARRPREHDDFLELQQEEFDADEISIATGEGKNALLSLLSASEGNELPVNACMQDDQYSIATGAGKNALRALLSMAGGDGNSDNFDEESMPSDDDQSELQLAKSDSNDPKTSVQVDDAASVVSGMGMRALNLLLSGQAGQQKSQTTKIRLRRNTKQSPPKKAAKKSTIKKGKQMPSKKNPQPGVQPLLATQPNPNSNETLPDDGSCARDNDDEESLHASTTTGKSSDEEMSVVTEDAGRNALAKLLSNTK</sequence>
<dbReference type="EMBL" id="JALLBG020000070">
    <property type="protein sequence ID" value="KAL3768029.1"/>
    <property type="molecule type" value="Genomic_DNA"/>
</dbReference>
<dbReference type="AlphaFoldDB" id="A0ABD3MXH7"/>
<proteinExistence type="predicted"/>
<evidence type="ECO:0000256" key="1">
    <source>
        <dbReference type="SAM" id="MobiDB-lite"/>
    </source>
</evidence>
<comment type="caution">
    <text evidence="2">The sequence shown here is derived from an EMBL/GenBank/DDBJ whole genome shotgun (WGS) entry which is preliminary data.</text>
</comment>
<organism evidence="2 3">
    <name type="scientific">Discostella pseudostelligera</name>
    <dbReference type="NCBI Taxonomy" id="259834"/>
    <lineage>
        <taxon>Eukaryota</taxon>
        <taxon>Sar</taxon>
        <taxon>Stramenopiles</taxon>
        <taxon>Ochrophyta</taxon>
        <taxon>Bacillariophyta</taxon>
        <taxon>Coscinodiscophyceae</taxon>
        <taxon>Thalassiosirophycidae</taxon>
        <taxon>Stephanodiscales</taxon>
        <taxon>Stephanodiscaceae</taxon>
        <taxon>Discostella</taxon>
    </lineage>
</organism>
<keyword evidence="3" id="KW-1185">Reference proteome</keyword>
<evidence type="ECO:0000313" key="2">
    <source>
        <dbReference type="EMBL" id="KAL3768029.1"/>
    </source>
</evidence>
<feature type="compositionally biased region" description="Acidic residues" evidence="1">
    <location>
        <begin position="655"/>
        <end position="668"/>
    </location>
</feature>
<feature type="compositionally biased region" description="Polar residues" evidence="1">
    <location>
        <begin position="759"/>
        <end position="770"/>
    </location>
</feature>
<feature type="region of interest" description="Disordered" evidence="1">
    <location>
        <begin position="707"/>
        <end position="809"/>
    </location>
</feature>
<accession>A0ABD3MXH7</accession>
<evidence type="ECO:0000313" key="3">
    <source>
        <dbReference type="Proteomes" id="UP001530293"/>
    </source>
</evidence>
<feature type="compositionally biased region" description="Basic residues" evidence="1">
    <location>
        <begin position="732"/>
        <end position="743"/>
    </location>
</feature>
<feature type="compositionally biased region" description="Polar residues" evidence="1">
    <location>
        <begin position="708"/>
        <end position="718"/>
    </location>
</feature>
<feature type="region of interest" description="Disordered" evidence="1">
    <location>
        <begin position="15"/>
        <end position="35"/>
    </location>
</feature>
<gene>
    <name evidence="2" type="ORF">ACHAWU_005487</name>
</gene>
<name>A0ABD3MXH7_9STRA</name>
<feature type="region of interest" description="Disordered" evidence="1">
    <location>
        <begin position="650"/>
        <end position="686"/>
    </location>
</feature>
<protein>
    <submittedName>
        <fullName evidence="2">Uncharacterized protein</fullName>
    </submittedName>
</protein>